<dbReference type="SUPFAM" id="SSF81606">
    <property type="entry name" value="PP2C-like"/>
    <property type="match status" value="1"/>
</dbReference>
<feature type="domain" description="PPM-type phosphatase" evidence="3">
    <location>
        <begin position="203"/>
        <end position="398"/>
    </location>
</feature>
<evidence type="ECO:0000313" key="4">
    <source>
        <dbReference type="EMBL" id="SFB84616.1"/>
    </source>
</evidence>
<organism evidence="4 5">
    <name type="scientific">Streptomyces aidingensis</name>
    <dbReference type="NCBI Taxonomy" id="910347"/>
    <lineage>
        <taxon>Bacteria</taxon>
        <taxon>Bacillati</taxon>
        <taxon>Actinomycetota</taxon>
        <taxon>Actinomycetes</taxon>
        <taxon>Kitasatosporales</taxon>
        <taxon>Streptomycetaceae</taxon>
        <taxon>Streptomyces</taxon>
    </lineage>
</organism>
<keyword evidence="2" id="KW-0472">Membrane</keyword>
<evidence type="ECO:0000256" key="2">
    <source>
        <dbReference type="SAM" id="Phobius"/>
    </source>
</evidence>
<dbReference type="AlphaFoldDB" id="A0A1I1ECX8"/>
<proteinExistence type="predicted"/>
<reference evidence="4 5" key="1">
    <citation type="submission" date="2016-10" db="EMBL/GenBank/DDBJ databases">
        <authorList>
            <person name="de Groot N.N."/>
        </authorList>
    </citation>
    <scope>NUCLEOTIDE SEQUENCE [LARGE SCALE GENOMIC DNA]</scope>
    <source>
        <strain evidence="4 5">CGMCC 4.5739</strain>
    </source>
</reference>
<dbReference type="InterPro" id="IPR036457">
    <property type="entry name" value="PPM-type-like_dom_sf"/>
</dbReference>
<dbReference type="Gene3D" id="3.60.40.10">
    <property type="entry name" value="PPM-type phosphatase domain"/>
    <property type="match status" value="1"/>
</dbReference>
<dbReference type="STRING" id="910347.SAMN05421773_101238"/>
<dbReference type="EMBL" id="FOLM01000001">
    <property type="protein sequence ID" value="SFB84616.1"/>
    <property type="molecule type" value="Genomic_DNA"/>
</dbReference>
<name>A0A1I1ECX8_9ACTN</name>
<dbReference type="Proteomes" id="UP000199207">
    <property type="component" value="Unassembled WGS sequence"/>
</dbReference>
<feature type="transmembrane region" description="Helical" evidence="2">
    <location>
        <begin position="12"/>
        <end position="43"/>
    </location>
</feature>
<dbReference type="OrthoDB" id="491589at2"/>
<feature type="compositionally biased region" description="Gly residues" evidence="1">
    <location>
        <begin position="75"/>
        <end position="86"/>
    </location>
</feature>
<evidence type="ECO:0000256" key="1">
    <source>
        <dbReference type="SAM" id="MobiDB-lite"/>
    </source>
</evidence>
<protein>
    <submittedName>
        <fullName evidence="4">Protein phosphatase 2C</fullName>
    </submittedName>
</protein>
<keyword evidence="2" id="KW-1133">Transmembrane helix</keyword>
<feature type="region of interest" description="Disordered" evidence="1">
    <location>
        <begin position="70"/>
        <end position="129"/>
    </location>
</feature>
<dbReference type="Pfam" id="PF13672">
    <property type="entry name" value="PP2C_2"/>
    <property type="match status" value="1"/>
</dbReference>
<evidence type="ECO:0000259" key="3">
    <source>
        <dbReference type="Pfam" id="PF13672"/>
    </source>
</evidence>
<accession>A0A1I1ECX8</accession>
<dbReference type="RefSeq" id="WP_093836692.1">
    <property type="nucleotide sequence ID" value="NZ_FOLM01000001.1"/>
</dbReference>
<dbReference type="InterPro" id="IPR001932">
    <property type="entry name" value="PPM-type_phosphatase-like_dom"/>
</dbReference>
<gene>
    <name evidence="4" type="ORF">SAMN05421773_101238</name>
</gene>
<keyword evidence="2" id="KW-0812">Transmembrane</keyword>
<sequence>MPREEFRDNAIHALVVAGALLALVGLAPVGAWAALFLLLAALVSAFRLGLARRPAAGLAASAAAPVHQVTAEPAGGHGSGAAGGPGFDWPDKPRRPGAASHPPTMADPGPRAGSRPGHRAAAARRSPSATVALSAAAGDAAGNGCPPPLVFGGGSRAHGAPWLLPRRPAQPGVTADDATLGGLGVLAASVVGPDHRCAEPAKARQDAYRIARDDSGAHLVVAVADGISACRYSDLGAQIAVTTAVNLLVEELREGGDPRLVDEFRLYREVAERMRATAAGRGLAEREIGVVMIVAVIAAEPEADGDRTLWLSWLGDVSAWQLTGGERWEWLAGEGKSGTGSMLQEQEIHAALPWAPDAVRREVFRLPAGVRLAFLTDGVGDPLAGSPEFNAHLARSWARKPSLMSFLHDMDFDARTYLDDRTAVVVWTGP</sequence>
<evidence type="ECO:0000313" key="5">
    <source>
        <dbReference type="Proteomes" id="UP000199207"/>
    </source>
</evidence>
<keyword evidence="5" id="KW-1185">Reference proteome</keyword>